<sequence length="64" mass="7021">MSLGDLYLPLICCMVAWRRAFHPPITEAGGRAGPEVIRRAACTLHQLQHLGEQALHLASAAQWS</sequence>
<dbReference type="AlphaFoldDB" id="G3IGA6"/>
<accession>G3IGA6</accession>
<dbReference type="InParanoid" id="G3IGA6"/>
<dbReference type="EMBL" id="JH002531">
    <property type="protein sequence ID" value="EGW14642.1"/>
    <property type="molecule type" value="Genomic_DNA"/>
</dbReference>
<evidence type="ECO:0000313" key="1">
    <source>
        <dbReference type="EMBL" id="EGW14642.1"/>
    </source>
</evidence>
<protein>
    <submittedName>
        <fullName evidence="1">Uncharacterized protein</fullName>
    </submittedName>
</protein>
<proteinExistence type="predicted"/>
<gene>
    <name evidence="1" type="ORF">I79_022789</name>
</gene>
<name>G3IGA6_CRIGR</name>
<organism evidence="1 2">
    <name type="scientific">Cricetulus griseus</name>
    <name type="common">Chinese hamster</name>
    <name type="synonym">Cricetulus barabensis griseus</name>
    <dbReference type="NCBI Taxonomy" id="10029"/>
    <lineage>
        <taxon>Eukaryota</taxon>
        <taxon>Metazoa</taxon>
        <taxon>Chordata</taxon>
        <taxon>Craniata</taxon>
        <taxon>Vertebrata</taxon>
        <taxon>Euteleostomi</taxon>
        <taxon>Mammalia</taxon>
        <taxon>Eutheria</taxon>
        <taxon>Euarchontoglires</taxon>
        <taxon>Glires</taxon>
        <taxon>Rodentia</taxon>
        <taxon>Myomorpha</taxon>
        <taxon>Muroidea</taxon>
        <taxon>Cricetidae</taxon>
        <taxon>Cricetinae</taxon>
        <taxon>Cricetulus</taxon>
    </lineage>
</organism>
<reference evidence="2" key="1">
    <citation type="journal article" date="2011" name="Nat. Biotechnol.">
        <title>The genomic sequence of the Chinese hamster ovary (CHO)-K1 cell line.</title>
        <authorList>
            <person name="Xu X."/>
            <person name="Nagarajan H."/>
            <person name="Lewis N.E."/>
            <person name="Pan S."/>
            <person name="Cai Z."/>
            <person name="Liu X."/>
            <person name="Chen W."/>
            <person name="Xie M."/>
            <person name="Wang W."/>
            <person name="Hammond S."/>
            <person name="Andersen M.R."/>
            <person name="Neff N."/>
            <person name="Passarelli B."/>
            <person name="Koh W."/>
            <person name="Fan H.C."/>
            <person name="Wang J."/>
            <person name="Gui Y."/>
            <person name="Lee K.H."/>
            <person name="Betenbaugh M.J."/>
            <person name="Quake S.R."/>
            <person name="Famili I."/>
            <person name="Palsson B.O."/>
            <person name="Wang J."/>
        </authorList>
    </citation>
    <scope>NUCLEOTIDE SEQUENCE [LARGE SCALE GENOMIC DNA]</scope>
    <source>
        <strain evidence="2">CHO K1 cell line</strain>
    </source>
</reference>
<dbReference type="Proteomes" id="UP000001075">
    <property type="component" value="Unassembled WGS sequence"/>
</dbReference>
<evidence type="ECO:0000313" key="2">
    <source>
        <dbReference type="Proteomes" id="UP000001075"/>
    </source>
</evidence>